<comment type="caution">
    <text evidence="1">The sequence shown here is derived from an EMBL/GenBank/DDBJ whole genome shotgun (WGS) entry which is preliminary data.</text>
</comment>
<gene>
    <name evidence="1" type="ORF">HMPREF1563_2485</name>
</gene>
<proteinExistence type="predicted"/>
<evidence type="ECO:0000313" key="2">
    <source>
        <dbReference type="Proteomes" id="UP000022311"/>
    </source>
</evidence>
<dbReference type="EMBL" id="JALD01000010">
    <property type="protein sequence ID" value="EUD12654.1"/>
    <property type="molecule type" value="Genomic_DNA"/>
</dbReference>
<organism evidence="1 2">
    <name type="scientific">Providencia alcalifaciens 205/92</name>
    <dbReference type="NCBI Taxonomy" id="1256988"/>
    <lineage>
        <taxon>Bacteria</taxon>
        <taxon>Pseudomonadati</taxon>
        <taxon>Pseudomonadota</taxon>
        <taxon>Gammaproteobacteria</taxon>
        <taxon>Enterobacterales</taxon>
        <taxon>Morganellaceae</taxon>
        <taxon>Providencia</taxon>
    </lineage>
</organism>
<dbReference type="Proteomes" id="UP000022311">
    <property type="component" value="Unassembled WGS sequence"/>
</dbReference>
<protein>
    <submittedName>
        <fullName evidence="1">Uncharacterized protein</fullName>
    </submittedName>
</protein>
<accession>A0AAV3MA41</accession>
<sequence length="56" mass="6443">MPEKNAFLQINYISNSVKTILVSMKTILPMCKLKKHLFNHKLGVGHESARFTATRR</sequence>
<name>A0AAV3MA41_9GAMM</name>
<reference evidence="1 2" key="1">
    <citation type="submission" date="2014-01" db="EMBL/GenBank/DDBJ databases">
        <authorList>
            <person name="Durkin A.S."/>
            <person name="McCorrison J."/>
            <person name="Torralba M."/>
            <person name="Gillis M."/>
            <person name="Haft D.H."/>
            <person name="Methe B."/>
            <person name="Sutton G."/>
            <person name="Nelson K.E."/>
        </authorList>
    </citation>
    <scope>NUCLEOTIDE SEQUENCE [LARGE SCALE GENOMIC DNA]</scope>
    <source>
        <strain evidence="1 2">205/92</strain>
    </source>
</reference>
<dbReference type="AlphaFoldDB" id="A0AAV3MA41"/>
<evidence type="ECO:0000313" key="1">
    <source>
        <dbReference type="EMBL" id="EUD12654.1"/>
    </source>
</evidence>